<dbReference type="Pfam" id="PF14509">
    <property type="entry name" value="GH97_C"/>
    <property type="match status" value="1"/>
</dbReference>
<keyword evidence="4" id="KW-0378">Hydrolase</keyword>
<proteinExistence type="predicted"/>
<sequence>MGTVTSPGNILTVTVGLENQVPYYQVSRLGKIVIAKSRLGLRFKDAPHLDGGFTHASFAKTSFDETWTQPWGEKENIRNHYNELRMTVTDGLKRRMVLTFRVYDDGVGFRYELPKQKNLGKVAIIDELTEFRISDPATAWWIPARGWNRYEYLYRKTPLTEISHVHTPLTMRTDKGLHISIHEAALVDYAAMTLRRGRGQALQADLTPLSDGIKVKATAPFHTPWRTIQIADTAGGLITSYLILNLNEPNKLGDVSWVKPEKYVGIWWEMHLGTATWGSGPKHGATTERTKTYIDFAARNGFKGVLVEGWNIGWDGDWFNNGNVFRFTEPYPDFDIKLLSDYARKKGVHLIGHHETSGGISNYEKQLDAALDYYQKLGIPVIKTGYVADGGDVTYTGKDGRTRHEWHDSQFMVRHYQKVVEEAAKRKIAINTHEPIKDTGLRRTWPNWISREGARGQEYNAWGEPGNSPEHTAILPFTRMLAGPMDFTPGIFDLLFEKEKPHNRIPTTLAKQLALYVVIYSPIQMAADLPENYQARPKPFQFIRDVVTDWADTRVLNGEIGEYVTIVRKDRHSDDWFLGSLSNEKARHLEIALDFLDPGVTYRAQIYRDGPKADYKNNPYDMVIEEKQVTRDSMLKLDLATSGGQAIRFTPVK</sequence>
<keyword evidence="4" id="KW-0326">Glycosidase</keyword>
<dbReference type="InterPro" id="IPR013785">
    <property type="entry name" value="Aldolase_TIM"/>
</dbReference>
<dbReference type="PANTHER" id="PTHR35803:SF1">
    <property type="entry name" value="GLUCAN 1,4-ALPHA-GLUCOSIDASE SUSB"/>
    <property type="match status" value="1"/>
</dbReference>
<evidence type="ECO:0000259" key="2">
    <source>
        <dbReference type="Pfam" id="PF14508"/>
    </source>
</evidence>
<name>A0A3B0SCQ8_9ZZZZ</name>
<dbReference type="AlphaFoldDB" id="A0A3B0SCQ8"/>
<feature type="domain" description="Glycosyl-hydrolase 97 C-terminal oligomerisation" evidence="3">
    <location>
        <begin position="549"/>
        <end position="650"/>
    </location>
</feature>
<dbReference type="InterPro" id="IPR019563">
    <property type="entry name" value="GH97_catalytic"/>
</dbReference>
<evidence type="ECO:0000313" key="4">
    <source>
        <dbReference type="EMBL" id="VAV92815.1"/>
    </source>
</evidence>
<dbReference type="GO" id="GO:0004558">
    <property type="term" value="F:alpha-1,4-glucosidase activity"/>
    <property type="evidence" value="ECO:0007669"/>
    <property type="project" value="UniProtKB-EC"/>
</dbReference>
<dbReference type="Gene3D" id="3.20.20.70">
    <property type="entry name" value="Aldolase class I"/>
    <property type="match status" value="1"/>
</dbReference>
<dbReference type="InterPro" id="IPR017853">
    <property type="entry name" value="GH"/>
</dbReference>
<organism evidence="4">
    <name type="scientific">hydrothermal vent metagenome</name>
    <dbReference type="NCBI Taxonomy" id="652676"/>
    <lineage>
        <taxon>unclassified sequences</taxon>
        <taxon>metagenomes</taxon>
        <taxon>ecological metagenomes</taxon>
    </lineage>
</organism>
<feature type="domain" description="Glycosyl-hydrolase 97 catalytic" evidence="1">
    <location>
        <begin position="267"/>
        <end position="454"/>
    </location>
</feature>
<protein>
    <submittedName>
        <fullName evidence="4">Alpha-glucosidase</fullName>
        <ecNumber evidence="4">3.2.1.20</ecNumber>
    </submittedName>
</protein>
<dbReference type="InterPro" id="IPR029486">
    <property type="entry name" value="GH97_N"/>
</dbReference>
<dbReference type="InterPro" id="IPR014718">
    <property type="entry name" value="GH-type_carb-bd"/>
</dbReference>
<accession>A0A3B0SCQ8</accession>
<dbReference type="SUPFAM" id="SSF51445">
    <property type="entry name" value="(Trans)glycosidases"/>
    <property type="match status" value="1"/>
</dbReference>
<dbReference type="InterPro" id="IPR029483">
    <property type="entry name" value="GH97_C"/>
</dbReference>
<dbReference type="EMBL" id="UOED01000078">
    <property type="protein sequence ID" value="VAV92815.1"/>
    <property type="molecule type" value="Genomic_DNA"/>
</dbReference>
<dbReference type="PANTHER" id="PTHR35803">
    <property type="entry name" value="GLUCAN 1,4-ALPHA-GLUCOSIDASE SUSB-RELATED"/>
    <property type="match status" value="1"/>
</dbReference>
<dbReference type="GO" id="GO:0030246">
    <property type="term" value="F:carbohydrate binding"/>
    <property type="evidence" value="ECO:0007669"/>
    <property type="project" value="InterPro"/>
</dbReference>
<dbReference type="Pfam" id="PF14508">
    <property type="entry name" value="GH97_N"/>
    <property type="match status" value="1"/>
</dbReference>
<dbReference type="EC" id="3.2.1.20" evidence="4"/>
<reference evidence="4" key="1">
    <citation type="submission" date="2018-06" db="EMBL/GenBank/DDBJ databases">
        <authorList>
            <person name="Zhirakovskaya E."/>
        </authorList>
    </citation>
    <scope>NUCLEOTIDE SEQUENCE</scope>
</reference>
<dbReference type="Pfam" id="PF10566">
    <property type="entry name" value="Glyco_hydro_97"/>
    <property type="match status" value="1"/>
</dbReference>
<evidence type="ECO:0000259" key="3">
    <source>
        <dbReference type="Pfam" id="PF14509"/>
    </source>
</evidence>
<dbReference type="InterPro" id="IPR052720">
    <property type="entry name" value="Glycosyl_hydrolase_97"/>
</dbReference>
<dbReference type="Gene3D" id="2.70.98.10">
    <property type="match status" value="1"/>
</dbReference>
<feature type="domain" description="Glycosyl-hydrolase 97 N-terminal" evidence="2">
    <location>
        <begin position="4"/>
        <end position="249"/>
    </location>
</feature>
<gene>
    <name evidence="4" type="ORF">MNBD_ALPHA02-997</name>
</gene>
<evidence type="ECO:0000259" key="1">
    <source>
        <dbReference type="Pfam" id="PF10566"/>
    </source>
</evidence>